<dbReference type="PROSITE" id="PS51319">
    <property type="entry name" value="TFIIS_N"/>
    <property type="match status" value="1"/>
</dbReference>
<dbReference type="EMBL" id="NRSZ01000111">
    <property type="protein sequence ID" value="PNY29441.1"/>
    <property type="molecule type" value="Genomic_DNA"/>
</dbReference>
<accession>A0A2K3QPJ2</accession>
<feature type="region of interest" description="Disordered" evidence="7">
    <location>
        <begin position="55"/>
        <end position="206"/>
    </location>
</feature>
<dbReference type="InterPro" id="IPR035441">
    <property type="entry name" value="TFIIS/LEDGF_dom_sf"/>
</dbReference>
<keyword evidence="10" id="KW-1185">Reference proteome</keyword>
<dbReference type="InterPro" id="IPR017923">
    <property type="entry name" value="TFIIS_N"/>
</dbReference>
<feature type="compositionally biased region" description="Basic and acidic residues" evidence="7">
    <location>
        <begin position="118"/>
        <end position="131"/>
    </location>
</feature>
<keyword evidence="1" id="KW-0805">Transcription regulation</keyword>
<comment type="function">
    <text evidence="4">Transcription factor involved in RNA polymerase II transcription regulation. May function in both SPT15/TBP post-recruitment and recruitment steps of transcription.</text>
</comment>
<dbReference type="GO" id="GO:0005634">
    <property type="term" value="C:nucleus"/>
    <property type="evidence" value="ECO:0007669"/>
    <property type="project" value="UniProtKB-SubCell"/>
</dbReference>
<feature type="domain" description="TFIIS N-terminal" evidence="8">
    <location>
        <begin position="301"/>
        <end position="378"/>
    </location>
</feature>
<proteinExistence type="inferred from homology"/>
<evidence type="ECO:0000256" key="2">
    <source>
        <dbReference type="ARBA" id="ARBA00023163"/>
    </source>
</evidence>
<gene>
    <name evidence="9" type="ORF">TCAP_00644</name>
</gene>
<reference evidence="9 10" key="1">
    <citation type="submission" date="2017-08" db="EMBL/GenBank/DDBJ databases">
        <title>Harnessing the power of phylogenomics to disentangle the directionality and signatures of interkingdom host jumping in the parasitic fungal genus Tolypocladium.</title>
        <authorList>
            <person name="Quandt C.A."/>
            <person name="Patterson W."/>
            <person name="Spatafora J.W."/>
        </authorList>
    </citation>
    <scope>NUCLEOTIDE SEQUENCE [LARGE SCALE GENOMIC DNA]</scope>
    <source>
        <strain evidence="9 10">CBS 113982</strain>
    </source>
</reference>
<evidence type="ECO:0000256" key="1">
    <source>
        <dbReference type="ARBA" id="ARBA00023015"/>
    </source>
</evidence>
<feature type="compositionally biased region" description="Acidic residues" evidence="7">
    <location>
        <begin position="99"/>
        <end position="113"/>
    </location>
</feature>
<evidence type="ECO:0000256" key="3">
    <source>
        <dbReference type="ARBA" id="ARBA00023242"/>
    </source>
</evidence>
<evidence type="ECO:0000256" key="6">
    <source>
        <dbReference type="PROSITE-ProRule" id="PRU00649"/>
    </source>
</evidence>
<keyword evidence="2" id="KW-0804">Transcription</keyword>
<evidence type="ECO:0000259" key="8">
    <source>
        <dbReference type="PROSITE" id="PS51319"/>
    </source>
</evidence>
<dbReference type="STRING" id="45235.A0A2K3QPJ2"/>
<feature type="region of interest" description="Disordered" evidence="7">
    <location>
        <begin position="446"/>
        <end position="480"/>
    </location>
</feature>
<protein>
    <submittedName>
        <fullName evidence="9">Transcription factor IWS1</fullName>
    </submittedName>
</protein>
<dbReference type="Gene3D" id="1.20.930.10">
    <property type="entry name" value="Conserved domain common to transcription factors TFIIS, elongin A, CRSP70"/>
    <property type="match status" value="1"/>
</dbReference>
<feature type="non-terminal residue" evidence="9">
    <location>
        <position position="1"/>
    </location>
</feature>
<dbReference type="Proteomes" id="UP000236621">
    <property type="component" value="Unassembled WGS sequence"/>
</dbReference>
<comment type="similarity">
    <text evidence="5">Belongs to the IWS1 family.</text>
</comment>
<sequence>TTIQSLASFQLHTERHFPGRHQNPTLLPARSNCCRLDFHPGLRFAPASLASESTTAEGFNMSDVESPAGSPANEPVDDGRGQEVHDEDVDVDSDRDSDLLSEIDENQFEDYDPETANIEDRPVDIDEDAARTLKVTKRKRADGDAPKKPREGRREKKRRDRDDEVGMEKEPEAEGGRRSRRAADGERRRVRTEASPAAEVQEELSPEEKWKRAVDRALDAAIKKPSGKRKRKDEIDLDSAMDDHLADLKFRMERACVEDNAARQAGQPAIYKLKLLPEVNAILNRNDVQHVVLDPETNFLQSVKFILEPLNDGSLPAYNIQRDIFTALTRLNLEKETLLSSGIGKVVLFYTRSKKPEPSIKRMAERLLGEWSRPILKRTDDYKKRQIETREFDYQAAKLAQRQTAGSQFNLTQRPAQSAREAFLAPTGASNQARMVSLPSSYTIAPKSTFDGSHAQDHRPLGASGMEAFRRMTQKNKKRA</sequence>
<dbReference type="InterPro" id="IPR051037">
    <property type="entry name" value="RNAPII_TF_IWS1"/>
</dbReference>
<comment type="subcellular location">
    <subcellularLocation>
        <location evidence="6">Nucleus</location>
    </subcellularLocation>
</comment>
<evidence type="ECO:0000256" key="4">
    <source>
        <dbReference type="ARBA" id="ARBA00037349"/>
    </source>
</evidence>
<dbReference type="GO" id="GO:0016973">
    <property type="term" value="P:poly(A)+ mRNA export from nucleus"/>
    <property type="evidence" value="ECO:0007669"/>
    <property type="project" value="TreeGrafter"/>
</dbReference>
<dbReference type="OrthoDB" id="21124at2759"/>
<keyword evidence="3 6" id="KW-0539">Nucleus</keyword>
<evidence type="ECO:0000313" key="10">
    <source>
        <dbReference type="Proteomes" id="UP000236621"/>
    </source>
</evidence>
<feature type="compositionally biased region" description="Basic and acidic residues" evidence="7">
    <location>
        <begin position="141"/>
        <end position="187"/>
    </location>
</feature>
<dbReference type="PANTHER" id="PTHR46010:SF1">
    <property type="entry name" value="PROTEIN IWS1 HOMOLOG"/>
    <property type="match status" value="1"/>
</dbReference>
<evidence type="ECO:0000256" key="7">
    <source>
        <dbReference type="SAM" id="MobiDB-lite"/>
    </source>
</evidence>
<name>A0A2K3QPJ2_9HYPO</name>
<evidence type="ECO:0000256" key="5">
    <source>
        <dbReference type="ARBA" id="ARBA00037992"/>
    </source>
</evidence>
<dbReference type="AlphaFoldDB" id="A0A2K3QPJ2"/>
<evidence type="ECO:0000313" key="9">
    <source>
        <dbReference type="EMBL" id="PNY29441.1"/>
    </source>
</evidence>
<dbReference type="PANTHER" id="PTHR46010">
    <property type="entry name" value="PROTEIN IWS1 HOMOLOG"/>
    <property type="match status" value="1"/>
</dbReference>
<dbReference type="FunFam" id="1.20.930.10:FF:000003">
    <property type="entry name" value="Putative Transcription factor IWS1"/>
    <property type="match status" value="1"/>
</dbReference>
<comment type="caution">
    <text evidence="9">The sequence shown here is derived from an EMBL/GenBank/DDBJ whole genome shotgun (WGS) entry which is preliminary data.</text>
</comment>
<dbReference type="Pfam" id="PF08711">
    <property type="entry name" value="Med26"/>
    <property type="match status" value="1"/>
</dbReference>
<organism evidence="9 10">
    <name type="scientific">Tolypocladium capitatum</name>
    <dbReference type="NCBI Taxonomy" id="45235"/>
    <lineage>
        <taxon>Eukaryota</taxon>
        <taxon>Fungi</taxon>
        <taxon>Dikarya</taxon>
        <taxon>Ascomycota</taxon>
        <taxon>Pezizomycotina</taxon>
        <taxon>Sordariomycetes</taxon>
        <taxon>Hypocreomycetidae</taxon>
        <taxon>Hypocreales</taxon>
        <taxon>Ophiocordycipitaceae</taxon>
        <taxon>Tolypocladium</taxon>
    </lineage>
</organism>